<sequence length="188" mass="21301">MGTYGYCAPDYAMTGQLTFKSDIYSFGVVLLELITGRKAIDQRKERGEQNLVAWVNLFLLSLAQIACFTSLGSPIKFLSCCCKQQSFNWFCCSLTSFINARPMFKDRRNFSYMVDPLLQGHYPVRGLYQALAIAAMCVQEQPNMRPAVSDLVMALNYLASQRYDPQIHSVQDNRSSPSHPGLDKDREQ</sequence>
<reference evidence="7" key="1">
    <citation type="submission" date="2022-11" db="EMBL/GenBank/DDBJ databases">
        <authorList>
            <person name="Hyden B.L."/>
            <person name="Feng K."/>
            <person name="Yates T."/>
            <person name="Jawdy S."/>
            <person name="Smart L.B."/>
            <person name="Muchero W."/>
        </authorList>
    </citation>
    <scope>NUCLEOTIDE SEQUENCE</scope>
    <source>
        <tissue evidence="7">Shoot tip</tissue>
    </source>
</reference>
<feature type="region of interest" description="Disordered" evidence="5">
    <location>
        <begin position="168"/>
        <end position="188"/>
    </location>
</feature>
<dbReference type="Gene3D" id="1.10.510.10">
    <property type="entry name" value="Transferase(Phosphotransferase) domain 1"/>
    <property type="match status" value="1"/>
</dbReference>
<keyword evidence="3" id="KW-0472">Membrane</keyword>
<organism evidence="7 8">
    <name type="scientific">Salix viminalis</name>
    <name type="common">Common osier</name>
    <name type="synonym">Basket willow</name>
    <dbReference type="NCBI Taxonomy" id="40686"/>
    <lineage>
        <taxon>Eukaryota</taxon>
        <taxon>Viridiplantae</taxon>
        <taxon>Streptophyta</taxon>
        <taxon>Embryophyta</taxon>
        <taxon>Tracheophyta</taxon>
        <taxon>Spermatophyta</taxon>
        <taxon>Magnoliopsida</taxon>
        <taxon>eudicotyledons</taxon>
        <taxon>Gunneridae</taxon>
        <taxon>Pentapetalae</taxon>
        <taxon>rosids</taxon>
        <taxon>fabids</taxon>
        <taxon>Malpighiales</taxon>
        <taxon>Salicaceae</taxon>
        <taxon>Saliceae</taxon>
        <taxon>Salix</taxon>
    </lineage>
</organism>
<dbReference type="GO" id="GO:0005886">
    <property type="term" value="C:plasma membrane"/>
    <property type="evidence" value="ECO:0007669"/>
    <property type="project" value="UniProtKB-SubCell"/>
</dbReference>
<reference evidence="7" key="2">
    <citation type="journal article" date="2023" name="Int. J. Mol. Sci.">
        <title>De Novo Assembly and Annotation of 11 Diverse Shrub Willow (Salix) Genomes Reveals Novel Gene Organization in Sex-Linked Regions.</title>
        <authorList>
            <person name="Hyden B."/>
            <person name="Feng K."/>
            <person name="Yates T.B."/>
            <person name="Jawdy S."/>
            <person name="Cereghino C."/>
            <person name="Smart L.B."/>
            <person name="Muchero W."/>
        </authorList>
    </citation>
    <scope>NUCLEOTIDE SEQUENCE [LARGE SCALE GENOMIC DNA]</scope>
    <source>
        <tissue evidence="7">Shoot tip</tissue>
    </source>
</reference>
<dbReference type="GO" id="GO:0004674">
    <property type="term" value="F:protein serine/threonine kinase activity"/>
    <property type="evidence" value="ECO:0007669"/>
    <property type="project" value="UniProtKB-KW"/>
</dbReference>
<dbReference type="InterPro" id="IPR011009">
    <property type="entry name" value="Kinase-like_dom_sf"/>
</dbReference>
<keyword evidence="2" id="KW-0723">Serine/threonine-protein kinase</keyword>
<keyword evidence="7" id="KW-0808">Transferase</keyword>
<evidence type="ECO:0000313" key="8">
    <source>
        <dbReference type="Proteomes" id="UP001151529"/>
    </source>
</evidence>
<comment type="caution">
    <text evidence="7">The sequence shown here is derived from an EMBL/GenBank/DDBJ whole genome shotgun (WGS) entry which is preliminary data.</text>
</comment>
<keyword evidence="7" id="KW-0418">Kinase</keyword>
<accession>A0A9Q0NIX6</accession>
<dbReference type="PANTHER" id="PTHR47985:SF41">
    <property type="entry name" value="SERINE_THREONINE-PROTEIN KINASE PBL5-RELATED"/>
    <property type="match status" value="1"/>
</dbReference>
<evidence type="ECO:0000256" key="2">
    <source>
        <dbReference type="ARBA" id="ARBA00022527"/>
    </source>
</evidence>
<feature type="compositionally biased region" description="Polar residues" evidence="5">
    <location>
        <begin position="168"/>
        <end position="178"/>
    </location>
</feature>
<evidence type="ECO:0000256" key="1">
    <source>
        <dbReference type="ARBA" id="ARBA00004193"/>
    </source>
</evidence>
<dbReference type="OrthoDB" id="4062651at2759"/>
<evidence type="ECO:0000256" key="3">
    <source>
        <dbReference type="ARBA" id="ARBA00023136"/>
    </source>
</evidence>
<dbReference type="InterPro" id="IPR000719">
    <property type="entry name" value="Prot_kinase_dom"/>
</dbReference>
<gene>
    <name evidence="7" type="ORF">OIU85_014430</name>
</gene>
<dbReference type="SUPFAM" id="SSF56112">
    <property type="entry name" value="Protein kinase-like (PK-like)"/>
    <property type="match status" value="1"/>
</dbReference>
<evidence type="ECO:0000259" key="6">
    <source>
        <dbReference type="PROSITE" id="PS50011"/>
    </source>
</evidence>
<dbReference type="InterPro" id="IPR001245">
    <property type="entry name" value="Ser-Thr/Tyr_kinase_cat_dom"/>
</dbReference>
<evidence type="ECO:0000313" key="7">
    <source>
        <dbReference type="EMBL" id="KAJ6670567.1"/>
    </source>
</evidence>
<evidence type="ECO:0000256" key="5">
    <source>
        <dbReference type="SAM" id="MobiDB-lite"/>
    </source>
</evidence>
<keyword evidence="4" id="KW-0449">Lipoprotein</keyword>
<dbReference type="Pfam" id="PF07714">
    <property type="entry name" value="PK_Tyr_Ser-Thr"/>
    <property type="match status" value="1"/>
</dbReference>
<dbReference type="PANTHER" id="PTHR47985">
    <property type="entry name" value="OS07G0668900 PROTEIN"/>
    <property type="match status" value="1"/>
</dbReference>
<name>A0A9Q0NIX6_SALVM</name>
<dbReference type="EMBL" id="JAPFFL010000019">
    <property type="protein sequence ID" value="KAJ6670567.1"/>
    <property type="molecule type" value="Genomic_DNA"/>
</dbReference>
<dbReference type="Proteomes" id="UP001151529">
    <property type="component" value="Chromosome 9"/>
</dbReference>
<protein>
    <submittedName>
        <fullName evidence="7">SERINE/THREONINE-PROTEIN KINASE PBL5-RELATED</fullName>
    </submittedName>
</protein>
<evidence type="ECO:0000256" key="4">
    <source>
        <dbReference type="ARBA" id="ARBA00023288"/>
    </source>
</evidence>
<feature type="domain" description="Protein kinase" evidence="6">
    <location>
        <begin position="1"/>
        <end position="158"/>
    </location>
</feature>
<proteinExistence type="predicted"/>
<dbReference type="PROSITE" id="PS50011">
    <property type="entry name" value="PROTEIN_KINASE_DOM"/>
    <property type="match status" value="1"/>
</dbReference>
<dbReference type="AlphaFoldDB" id="A0A9Q0NIX6"/>
<keyword evidence="8" id="KW-1185">Reference proteome</keyword>
<dbReference type="GO" id="GO:0005524">
    <property type="term" value="F:ATP binding"/>
    <property type="evidence" value="ECO:0007669"/>
    <property type="project" value="InterPro"/>
</dbReference>
<comment type="subcellular location">
    <subcellularLocation>
        <location evidence="1">Cell membrane</location>
        <topology evidence="1">Lipid-anchor</topology>
    </subcellularLocation>
</comment>